<keyword evidence="1" id="KW-0472">Membrane</keyword>
<dbReference type="EMBL" id="MDYQ01000020">
    <property type="protein sequence ID" value="PRP87424.1"/>
    <property type="molecule type" value="Genomic_DNA"/>
</dbReference>
<feature type="domain" description="SAC" evidence="2">
    <location>
        <begin position="125"/>
        <end position="453"/>
    </location>
</feature>
<proteinExistence type="predicted"/>
<keyword evidence="4" id="KW-1185">Reference proteome</keyword>
<dbReference type="InterPro" id="IPR002013">
    <property type="entry name" value="SAC_dom"/>
</dbReference>
<dbReference type="Pfam" id="PF02383">
    <property type="entry name" value="Syja_N"/>
    <property type="match status" value="1"/>
</dbReference>
<dbReference type="GO" id="GO:0046856">
    <property type="term" value="P:phosphatidylinositol dephosphorylation"/>
    <property type="evidence" value="ECO:0007669"/>
    <property type="project" value="TreeGrafter"/>
</dbReference>
<gene>
    <name evidence="3" type="ORF">PROFUN_00635</name>
</gene>
<dbReference type="GO" id="GO:0005783">
    <property type="term" value="C:endoplasmic reticulum"/>
    <property type="evidence" value="ECO:0007669"/>
    <property type="project" value="TreeGrafter"/>
</dbReference>
<dbReference type="AlphaFoldDB" id="A0A2P6NTY7"/>
<keyword evidence="1" id="KW-1133">Transmembrane helix</keyword>
<dbReference type="FunCoup" id="A0A2P6NTY7">
    <property type="interactions" value="1193"/>
</dbReference>
<protein>
    <submittedName>
        <fullName evidence="3">Phosphatidylinositide phosphatase SAC1</fullName>
    </submittedName>
</protein>
<reference evidence="3 4" key="1">
    <citation type="journal article" date="2018" name="Genome Biol. Evol.">
        <title>Multiple Roots of Fruiting Body Formation in Amoebozoa.</title>
        <authorList>
            <person name="Hillmann F."/>
            <person name="Forbes G."/>
            <person name="Novohradska S."/>
            <person name="Ferling I."/>
            <person name="Riege K."/>
            <person name="Groth M."/>
            <person name="Westermann M."/>
            <person name="Marz M."/>
            <person name="Spaller T."/>
            <person name="Winckler T."/>
            <person name="Schaap P."/>
            <person name="Glockner G."/>
        </authorList>
    </citation>
    <scope>NUCLEOTIDE SEQUENCE [LARGE SCALE GENOMIC DNA]</scope>
    <source>
        <strain evidence="3 4">Jena</strain>
    </source>
</reference>
<sequence>MSYDRIRLESANDSFILDPVVQSGQKEVLFIPRNGAAGAPISFNTRVVDAATNTAQGGEEIFGLLGIIHLLRGPYLVVITGRTAVARIKERTIWMMTKHKLIPFSTSLRLTPVEQQDEERYISMLNTLLGHGRFYFAHGMDITRKLQYAFEENSNNFSHTKVDERFFWNRFLAEPLIHSNEKLDRWILPVMMGFIQSESATISNKRFDFILISRRNWKRAGTRYNVRGIDNQGNVANNVETEQIVVYEGTHVSYVILRGSIPVFWSQKANLKYKPKPVLTRSEQESLAACRKHFDELFSNYGSQTVVNLIDHKGGELLLGYSFENQMRECDTSKIKYVAFDFHKEVHGMKYERLSVLLDQIREEVNQQQFFVSNKEGQINSKQRGTCRVNCIDNLDRTNVVQSLISRYVLNRQLIQLGIIQPTDDFKRYDGFEKTFKNIWANNGDAMSVQYTGTGALKADYTRTGKRSFRGNIDDGINSLKRYYLNNFSDGFQQDSFDLLLGNYKVDRDSGSPFKALERETQIFFAVIVALLLFVALALFTPTEADFSYTVKFLFFAFWVGLGYLGGKTLLSYGSHIVNSPKLVLEH</sequence>
<evidence type="ECO:0000313" key="4">
    <source>
        <dbReference type="Proteomes" id="UP000241769"/>
    </source>
</evidence>
<dbReference type="PANTHER" id="PTHR45662:SF2">
    <property type="entry name" value="PHOSPHATIDYLINOSITOL-3-PHOSPHATASE SAC1"/>
    <property type="match status" value="1"/>
</dbReference>
<dbReference type="GO" id="GO:0043812">
    <property type="term" value="F:phosphatidylinositol-4-phosphate phosphatase activity"/>
    <property type="evidence" value="ECO:0007669"/>
    <property type="project" value="TreeGrafter"/>
</dbReference>
<evidence type="ECO:0000256" key="1">
    <source>
        <dbReference type="SAM" id="Phobius"/>
    </source>
</evidence>
<dbReference type="STRING" id="1890364.A0A2P6NTY7"/>
<accession>A0A2P6NTY7</accession>
<dbReference type="PANTHER" id="PTHR45662">
    <property type="entry name" value="PHOSPHATIDYLINOSITIDE PHOSPHATASE SAC1"/>
    <property type="match status" value="1"/>
</dbReference>
<evidence type="ECO:0000259" key="2">
    <source>
        <dbReference type="PROSITE" id="PS50275"/>
    </source>
</evidence>
<keyword evidence="1" id="KW-0812">Transmembrane</keyword>
<comment type="caution">
    <text evidence="3">The sequence shown here is derived from an EMBL/GenBank/DDBJ whole genome shotgun (WGS) entry which is preliminary data.</text>
</comment>
<dbReference type="Proteomes" id="UP000241769">
    <property type="component" value="Unassembled WGS sequence"/>
</dbReference>
<dbReference type="OrthoDB" id="405996at2759"/>
<dbReference type="InParanoid" id="A0A2P6NTY7"/>
<evidence type="ECO:0000313" key="3">
    <source>
        <dbReference type="EMBL" id="PRP87424.1"/>
    </source>
</evidence>
<organism evidence="3 4">
    <name type="scientific">Planoprotostelium fungivorum</name>
    <dbReference type="NCBI Taxonomy" id="1890364"/>
    <lineage>
        <taxon>Eukaryota</taxon>
        <taxon>Amoebozoa</taxon>
        <taxon>Evosea</taxon>
        <taxon>Variosea</taxon>
        <taxon>Cavosteliida</taxon>
        <taxon>Cavosteliaceae</taxon>
        <taxon>Planoprotostelium</taxon>
    </lineage>
</organism>
<feature type="transmembrane region" description="Helical" evidence="1">
    <location>
        <begin position="547"/>
        <end position="565"/>
    </location>
</feature>
<name>A0A2P6NTY7_9EUKA</name>
<dbReference type="PROSITE" id="PS50275">
    <property type="entry name" value="SAC"/>
    <property type="match status" value="1"/>
</dbReference>
<feature type="transmembrane region" description="Helical" evidence="1">
    <location>
        <begin position="523"/>
        <end position="541"/>
    </location>
</feature>